<dbReference type="AlphaFoldDB" id="A0A183A321"/>
<sequence>MPTETNQWKATHTEPERANILPRPARGPRHMQVADYRNYLLEKKKTSRGQPPYPTRQKLQEPPWNVWPKPNRTQSVIDLRCADDTNLPPAQFIPDSVDTVDDCLLTQYEEEDRSWMEQTSSISMCSSLCPSLGTATHSMTESGFPASEVEPWEFSEPGAFAQIIYPMHARLKCHLFSPTPIGPLARHSWLSSQETVGQIQDELAAFILQIKGKRWSGLCHGNNSFEAELFVF</sequence>
<dbReference type="EMBL" id="UZAN01007993">
    <property type="protein sequence ID" value="VDP37360.1"/>
    <property type="molecule type" value="Genomic_DNA"/>
</dbReference>
<name>A0A183A321_9TREM</name>
<organism evidence="4">
    <name type="scientific">Echinostoma caproni</name>
    <dbReference type="NCBI Taxonomy" id="27848"/>
    <lineage>
        <taxon>Eukaryota</taxon>
        <taxon>Metazoa</taxon>
        <taxon>Spiralia</taxon>
        <taxon>Lophotrochozoa</taxon>
        <taxon>Platyhelminthes</taxon>
        <taxon>Trematoda</taxon>
        <taxon>Digenea</taxon>
        <taxon>Plagiorchiida</taxon>
        <taxon>Echinostomata</taxon>
        <taxon>Echinostomatoidea</taxon>
        <taxon>Echinostomatidae</taxon>
        <taxon>Echinostoma</taxon>
    </lineage>
</organism>
<dbReference type="Proteomes" id="UP000272942">
    <property type="component" value="Unassembled WGS sequence"/>
</dbReference>
<evidence type="ECO:0000313" key="2">
    <source>
        <dbReference type="EMBL" id="VDP37360.1"/>
    </source>
</evidence>
<feature type="compositionally biased region" description="Polar residues" evidence="1">
    <location>
        <begin position="1"/>
        <end position="10"/>
    </location>
</feature>
<reference evidence="2 3" key="2">
    <citation type="submission" date="2018-11" db="EMBL/GenBank/DDBJ databases">
        <authorList>
            <consortium name="Pathogen Informatics"/>
        </authorList>
    </citation>
    <scope>NUCLEOTIDE SEQUENCE [LARGE SCALE GENOMIC DNA]</scope>
    <source>
        <strain evidence="2 3">Egypt</strain>
    </source>
</reference>
<evidence type="ECO:0000256" key="1">
    <source>
        <dbReference type="SAM" id="MobiDB-lite"/>
    </source>
</evidence>
<dbReference type="WBParaSite" id="ECPE_0000135601-mRNA-1">
    <property type="protein sequence ID" value="ECPE_0000135601-mRNA-1"/>
    <property type="gene ID" value="ECPE_0000135601"/>
</dbReference>
<keyword evidence="3" id="KW-1185">Reference proteome</keyword>
<proteinExistence type="predicted"/>
<accession>A0A183A321</accession>
<gene>
    <name evidence="2" type="ORF">ECPE_LOCUS1356</name>
</gene>
<feature type="region of interest" description="Disordered" evidence="1">
    <location>
        <begin position="1"/>
        <end position="69"/>
    </location>
</feature>
<evidence type="ECO:0000313" key="4">
    <source>
        <dbReference type="WBParaSite" id="ECPE_0000135601-mRNA-1"/>
    </source>
</evidence>
<reference evidence="4" key="1">
    <citation type="submission" date="2016-06" db="UniProtKB">
        <authorList>
            <consortium name="WormBaseParasite"/>
        </authorList>
    </citation>
    <scope>IDENTIFICATION</scope>
</reference>
<protein>
    <submittedName>
        <fullName evidence="2 4">Uncharacterized protein</fullName>
    </submittedName>
</protein>
<evidence type="ECO:0000313" key="3">
    <source>
        <dbReference type="Proteomes" id="UP000272942"/>
    </source>
</evidence>